<accession>A0ABR7N4L8</accession>
<evidence type="ECO:0000256" key="1">
    <source>
        <dbReference type="ARBA" id="ARBA00012513"/>
    </source>
</evidence>
<keyword evidence="5 6" id="KW-0067">ATP-binding</keyword>
<protein>
    <recommendedName>
        <fullName evidence="1">non-specific serine/threonine protein kinase</fullName>
        <ecNumber evidence="1">2.7.11.1</ecNumber>
    </recommendedName>
</protein>
<dbReference type="PROSITE" id="PS50011">
    <property type="entry name" value="PROTEIN_KINASE_DOM"/>
    <property type="match status" value="1"/>
</dbReference>
<feature type="compositionally biased region" description="Polar residues" evidence="7">
    <location>
        <begin position="408"/>
        <end position="469"/>
    </location>
</feature>
<dbReference type="CDD" id="cd14014">
    <property type="entry name" value="STKc_PknB_like"/>
    <property type="match status" value="1"/>
</dbReference>
<evidence type="ECO:0000256" key="6">
    <source>
        <dbReference type="PROSITE-ProRule" id="PRU10141"/>
    </source>
</evidence>
<proteinExistence type="predicted"/>
<dbReference type="InterPro" id="IPR000719">
    <property type="entry name" value="Prot_kinase_dom"/>
</dbReference>
<dbReference type="Proteomes" id="UP000606193">
    <property type="component" value="Unassembled WGS sequence"/>
</dbReference>
<evidence type="ECO:0000259" key="9">
    <source>
        <dbReference type="PROSITE" id="PS50011"/>
    </source>
</evidence>
<evidence type="ECO:0000256" key="5">
    <source>
        <dbReference type="ARBA" id="ARBA00022840"/>
    </source>
</evidence>
<evidence type="ECO:0000313" key="11">
    <source>
        <dbReference type="Proteomes" id="UP000606193"/>
    </source>
</evidence>
<evidence type="ECO:0000256" key="2">
    <source>
        <dbReference type="ARBA" id="ARBA00022679"/>
    </source>
</evidence>
<dbReference type="PROSITE" id="PS00107">
    <property type="entry name" value="PROTEIN_KINASE_ATP"/>
    <property type="match status" value="1"/>
</dbReference>
<dbReference type="InterPro" id="IPR008266">
    <property type="entry name" value="Tyr_kinase_AS"/>
</dbReference>
<dbReference type="EC" id="2.7.11.1" evidence="1"/>
<feature type="region of interest" description="Disordered" evidence="7">
    <location>
        <begin position="353"/>
        <end position="485"/>
    </location>
</feature>
<keyword evidence="8" id="KW-1133">Transmembrane helix</keyword>
<dbReference type="InterPro" id="IPR011009">
    <property type="entry name" value="Kinase-like_dom_sf"/>
</dbReference>
<dbReference type="GO" id="GO:0016301">
    <property type="term" value="F:kinase activity"/>
    <property type="evidence" value="ECO:0007669"/>
    <property type="project" value="UniProtKB-KW"/>
</dbReference>
<gene>
    <name evidence="10" type="ORF">H8704_13220</name>
</gene>
<feature type="domain" description="Protein kinase" evidence="9">
    <location>
        <begin position="18"/>
        <end position="285"/>
    </location>
</feature>
<keyword evidence="3 6" id="KW-0547">Nucleotide-binding</keyword>
<keyword evidence="2" id="KW-0808">Transferase</keyword>
<feature type="compositionally biased region" description="Basic and acidic residues" evidence="7">
    <location>
        <begin position="476"/>
        <end position="485"/>
    </location>
</feature>
<dbReference type="PANTHER" id="PTHR43289:SF6">
    <property type="entry name" value="SERINE_THREONINE-PROTEIN KINASE NEKL-3"/>
    <property type="match status" value="1"/>
</dbReference>
<dbReference type="Pfam" id="PF00069">
    <property type="entry name" value="Pkinase"/>
    <property type="match status" value="1"/>
</dbReference>
<keyword evidence="11" id="KW-1185">Reference proteome</keyword>
<dbReference type="PANTHER" id="PTHR43289">
    <property type="entry name" value="MITOGEN-ACTIVATED PROTEIN KINASE KINASE KINASE 20-RELATED"/>
    <property type="match status" value="1"/>
</dbReference>
<sequence length="485" mass="53230">MSSKQNLFRPGDIIRERYEILEELGSGGFATTYKAQDLSLGIPVALKVYHRSSFTGQEDALKEAKIAAGLYDLEGIASARDFFGENDIPCIVMEYVKGVSIKDYVREHGRIAGNKMLLLVKPLLKSLIKIHEKGILHRDISADNILLTEDGKLKLIDFGAARFTQKAKDAEYTLIFKRGFAPIEQCSNVGEQGPWTDVYGICATMYYMVTGIIPDDSVNRYVDDQMLPLQRIDGIKLNQHEIACISKGLAVRIEDRYDSIALLYADLYGAGANDTLNPLSDHTTLKPAAFRPTEINFTEKLLSDLARSVKKKQFHSLHRRKLMILALFLLLALTGTGIYFYNSTHPKNASSLNTVSPARTVSPATAPSATAPFTTVPAATQTPPPSEGNATAKPRKNTKKTATDRPATKSNPGKNNKAIQNSGSSTKNNSTMQNNGSSTKKTTAAPNSNRSTNSRTPTPKNNRSTNSKTPAPKRNQRFDGDLDDL</sequence>
<dbReference type="RefSeq" id="WP_249298582.1">
    <property type="nucleotide sequence ID" value="NZ_JACRSX010000027.1"/>
</dbReference>
<feature type="transmembrane region" description="Helical" evidence="8">
    <location>
        <begin position="322"/>
        <end position="341"/>
    </location>
</feature>
<reference evidence="10 11" key="1">
    <citation type="submission" date="2020-08" db="EMBL/GenBank/DDBJ databases">
        <title>Genome public.</title>
        <authorList>
            <person name="Liu C."/>
            <person name="Sun Q."/>
        </authorList>
    </citation>
    <scope>NUCLEOTIDE SEQUENCE [LARGE SCALE GENOMIC DNA]</scope>
    <source>
        <strain evidence="10 11">NSJ-37</strain>
    </source>
</reference>
<evidence type="ECO:0000256" key="8">
    <source>
        <dbReference type="SAM" id="Phobius"/>
    </source>
</evidence>
<name>A0ABR7N4L8_9FIRM</name>
<evidence type="ECO:0000256" key="7">
    <source>
        <dbReference type="SAM" id="MobiDB-lite"/>
    </source>
</evidence>
<dbReference type="PROSITE" id="PS00109">
    <property type="entry name" value="PROTEIN_KINASE_TYR"/>
    <property type="match status" value="1"/>
</dbReference>
<evidence type="ECO:0000256" key="4">
    <source>
        <dbReference type="ARBA" id="ARBA00022777"/>
    </source>
</evidence>
<keyword evidence="8" id="KW-0812">Transmembrane</keyword>
<comment type="caution">
    <text evidence="10">The sequence shown here is derived from an EMBL/GenBank/DDBJ whole genome shotgun (WGS) entry which is preliminary data.</text>
</comment>
<dbReference type="InterPro" id="IPR017441">
    <property type="entry name" value="Protein_kinase_ATP_BS"/>
</dbReference>
<dbReference type="SUPFAM" id="SSF56112">
    <property type="entry name" value="Protein kinase-like (PK-like)"/>
    <property type="match status" value="1"/>
</dbReference>
<feature type="binding site" evidence="6">
    <location>
        <position position="47"/>
    </location>
    <ligand>
        <name>ATP</name>
        <dbReference type="ChEBI" id="CHEBI:30616"/>
    </ligand>
</feature>
<dbReference type="Gene3D" id="1.10.510.10">
    <property type="entry name" value="Transferase(Phosphotransferase) domain 1"/>
    <property type="match status" value="1"/>
</dbReference>
<organism evidence="10 11">
    <name type="scientific">Jutongia huaianensis</name>
    <dbReference type="NCBI Taxonomy" id="2763668"/>
    <lineage>
        <taxon>Bacteria</taxon>
        <taxon>Bacillati</taxon>
        <taxon>Bacillota</taxon>
        <taxon>Clostridia</taxon>
        <taxon>Lachnospirales</taxon>
        <taxon>Lachnospiraceae</taxon>
        <taxon>Jutongia</taxon>
    </lineage>
</organism>
<feature type="compositionally biased region" description="Low complexity" evidence="7">
    <location>
        <begin position="356"/>
        <end position="381"/>
    </location>
</feature>
<evidence type="ECO:0000313" key="10">
    <source>
        <dbReference type="EMBL" id="MBC8563571.1"/>
    </source>
</evidence>
<evidence type="ECO:0000256" key="3">
    <source>
        <dbReference type="ARBA" id="ARBA00022741"/>
    </source>
</evidence>
<dbReference type="EMBL" id="JACRSX010000027">
    <property type="protein sequence ID" value="MBC8563571.1"/>
    <property type="molecule type" value="Genomic_DNA"/>
</dbReference>
<keyword evidence="4 10" id="KW-0418">Kinase</keyword>
<keyword evidence="8" id="KW-0472">Membrane</keyword>